<reference evidence="4" key="1">
    <citation type="submission" date="2016-11" db="UniProtKB">
        <authorList>
            <consortium name="WormBaseParasite"/>
        </authorList>
    </citation>
    <scope>IDENTIFICATION</scope>
</reference>
<dbReference type="AlphaFoldDB" id="A0A1I8A488"/>
<evidence type="ECO:0000313" key="3">
    <source>
        <dbReference type="Proteomes" id="UP000095287"/>
    </source>
</evidence>
<keyword evidence="3" id="KW-1185">Reference proteome</keyword>
<feature type="chain" id="PRO_5009314233" evidence="2">
    <location>
        <begin position="18"/>
        <end position="148"/>
    </location>
</feature>
<evidence type="ECO:0000256" key="1">
    <source>
        <dbReference type="SAM" id="MobiDB-lite"/>
    </source>
</evidence>
<dbReference type="WBParaSite" id="L893_g32412.t1">
    <property type="protein sequence ID" value="L893_g32412.t1"/>
    <property type="gene ID" value="L893_g32412"/>
</dbReference>
<evidence type="ECO:0000256" key="2">
    <source>
        <dbReference type="SAM" id="SignalP"/>
    </source>
</evidence>
<evidence type="ECO:0000313" key="4">
    <source>
        <dbReference type="WBParaSite" id="L893_g32412.t1"/>
    </source>
</evidence>
<proteinExistence type="predicted"/>
<feature type="signal peptide" evidence="2">
    <location>
        <begin position="1"/>
        <end position="17"/>
    </location>
</feature>
<dbReference type="Proteomes" id="UP000095287">
    <property type="component" value="Unplaced"/>
</dbReference>
<feature type="region of interest" description="Disordered" evidence="1">
    <location>
        <begin position="61"/>
        <end position="113"/>
    </location>
</feature>
<sequence length="148" mass="15789">MWYELSMRATCVISVLALPTDECTPPPTVCTVGSDVSTRMTPAPTATLPMLSSQNRKKRVDIAHPSQSASPFITGRDASAALRRRRKPIASAAATPESINRPAASTPSTFSVPPATSALECVATAEAWRATMQQMEGETNKQRNCVGL</sequence>
<protein>
    <submittedName>
        <fullName evidence="4">Secreted protein</fullName>
    </submittedName>
</protein>
<organism evidence="3 4">
    <name type="scientific">Steinernema glaseri</name>
    <dbReference type="NCBI Taxonomy" id="37863"/>
    <lineage>
        <taxon>Eukaryota</taxon>
        <taxon>Metazoa</taxon>
        <taxon>Ecdysozoa</taxon>
        <taxon>Nematoda</taxon>
        <taxon>Chromadorea</taxon>
        <taxon>Rhabditida</taxon>
        <taxon>Tylenchina</taxon>
        <taxon>Panagrolaimomorpha</taxon>
        <taxon>Strongyloidoidea</taxon>
        <taxon>Steinernematidae</taxon>
        <taxon>Steinernema</taxon>
    </lineage>
</organism>
<keyword evidence="2" id="KW-0732">Signal</keyword>
<accession>A0A1I8A488</accession>
<name>A0A1I8A488_9BILA</name>